<accession>A0A831Z171</accession>
<dbReference type="AlphaFoldDB" id="A0A831Z171"/>
<dbReference type="Gene3D" id="3.10.310.30">
    <property type="match status" value="1"/>
</dbReference>
<feature type="domain" description="DHHA1" evidence="2">
    <location>
        <begin position="252"/>
        <end position="309"/>
    </location>
</feature>
<protein>
    <submittedName>
        <fullName evidence="3">Bifunctional oligoribonuclease/PAP phosphatase NrnA</fullName>
    </submittedName>
</protein>
<evidence type="ECO:0000313" key="3">
    <source>
        <dbReference type="EMBL" id="HEX62025.1"/>
    </source>
</evidence>
<dbReference type="Pfam" id="PF02272">
    <property type="entry name" value="DHHA1"/>
    <property type="match status" value="1"/>
</dbReference>
<evidence type="ECO:0000259" key="2">
    <source>
        <dbReference type="Pfam" id="PF02272"/>
    </source>
</evidence>
<dbReference type="GO" id="GO:0003676">
    <property type="term" value="F:nucleic acid binding"/>
    <property type="evidence" value="ECO:0007669"/>
    <property type="project" value="InterPro"/>
</dbReference>
<dbReference type="InterPro" id="IPR001667">
    <property type="entry name" value="DDH_dom"/>
</dbReference>
<feature type="domain" description="DDH" evidence="1">
    <location>
        <begin position="16"/>
        <end position="161"/>
    </location>
</feature>
<organism evidence="3">
    <name type="scientific">candidate division WWE3 bacterium</name>
    <dbReference type="NCBI Taxonomy" id="2053526"/>
    <lineage>
        <taxon>Bacteria</taxon>
        <taxon>Katanobacteria</taxon>
    </lineage>
</organism>
<dbReference type="PANTHER" id="PTHR47618">
    <property type="entry name" value="BIFUNCTIONAL OLIGORIBONUCLEASE AND PAP PHOSPHATASE NRNA"/>
    <property type="match status" value="1"/>
</dbReference>
<gene>
    <name evidence="3" type="ORF">ENR01_02635</name>
</gene>
<name>A0A831Z171_UNCKA</name>
<sequence>MDSPRNILRAVKAAKRILIPLHLRPDGDSIGSALACEHFLRNLGKTVTVVSADSIPESLLFLPGAKRIKTIDPNDLPLERFDLVFLTDNAASSRFSKAGVIKFPPKVILINVDHHQRNPGFGDLNYVAANASATAEVLYDLFRRWRVPITPEIANCLLTGIYTDTGGFIYPATTADSLIKSADLIRKGADRDRIAEQSFRSWTPKAIQIWSQILANTVVRKNVAYSHLPHTHLRKLNCSQSELAGTRGFAVNNLILAIRGVKAAILFTEEKPRQIRVTLRSVGNADVGKVAEQFGGGGHRNSAAFDYQGPIQKLMTKTVKMVREVLD</sequence>
<dbReference type="InterPro" id="IPR003156">
    <property type="entry name" value="DHHA1_dom"/>
</dbReference>
<dbReference type="EMBL" id="DSPJ01000068">
    <property type="protein sequence ID" value="HEX62025.1"/>
    <property type="molecule type" value="Genomic_DNA"/>
</dbReference>
<reference evidence="3" key="1">
    <citation type="journal article" date="2020" name="mSystems">
        <title>Genome- and Community-Level Interaction Insights into Carbon Utilization and Element Cycling Functions of Hydrothermarchaeota in Hydrothermal Sediment.</title>
        <authorList>
            <person name="Zhou Z."/>
            <person name="Liu Y."/>
            <person name="Xu W."/>
            <person name="Pan J."/>
            <person name="Luo Z.H."/>
            <person name="Li M."/>
        </authorList>
    </citation>
    <scope>NUCLEOTIDE SEQUENCE [LARGE SCALE GENOMIC DNA]</scope>
    <source>
        <strain evidence="3">SpSt-361</strain>
    </source>
</reference>
<dbReference type="PANTHER" id="PTHR47618:SF1">
    <property type="entry name" value="BIFUNCTIONAL OLIGORIBONUCLEASE AND PAP PHOSPHATASE NRNA"/>
    <property type="match status" value="1"/>
</dbReference>
<comment type="caution">
    <text evidence="3">The sequence shown here is derived from an EMBL/GenBank/DDBJ whole genome shotgun (WGS) entry which is preliminary data.</text>
</comment>
<dbReference type="SUPFAM" id="SSF64182">
    <property type="entry name" value="DHH phosphoesterases"/>
    <property type="match status" value="1"/>
</dbReference>
<dbReference type="Gene3D" id="3.90.1640.10">
    <property type="entry name" value="inorganic pyrophosphatase (n-terminal core)"/>
    <property type="match status" value="1"/>
</dbReference>
<dbReference type="InterPro" id="IPR051319">
    <property type="entry name" value="Oligoribo/pAp-PDE_c-di-AMP_PDE"/>
</dbReference>
<evidence type="ECO:0000259" key="1">
    <source>
        <dbReference type="Pfam" id="PF01368"/>
    </source>
</evidence>
<proteinExistence type="predicted"/>
<dbReference type="Pfam" id="PF01368">
    <property type="entry name" value="DHH"/>
    <property type="match status" value="1"/>
</dbReference>
<dbReference type="InterPro" id="IPR038763">
    <property type="entry name" value="DHH_sf"/>
</dbReference>